<evidence type="ECO:0000313" key="5">
    <source>
        <dbReference type="Proteomes" id="UP000696184"/>
    </source>
</evidence>
<name>A0ABS0U476_9GAMM</name>
<dbReference type="CDD" id="cd04301">
    <property type="entry name" value="NAT_SF"/>
    <property type="match status" value="1"/>
</dbReference>
<sequence>MFSIRLTQKSDVSKLPAVEHSAAQLFRFVPDLSWIAEGHVQTEQQHLDYILQGNSWVALSENSQPIGFILTKPLDDGLHIMELSVHGDWQRKGIGKALIDKVVQVAEQRYLQVVTLTTFRHVNWNAPFYHRLGFDILGPQQLTEALHQILQSEIGYGFAEEQRCAMKRLITVSERCADF</sequence>
<proteinExistence type="predicted"/>
<evidence type="ECO:0000313" key="4">
    <source>
        <dbReference type="EMBL" id="MBI6548683.1"/>
    </source>
</evidence>
<dbReference type="Gene3D" id="3.40.630.30">
    <property type="match status" value="1"/>
</dbReference>
<dbReference type="EMBL" id="JACOII010000031">
    <property type="protein sequence ID" value="MBI6548683.1"/>
    <property type="molecule type" value="Genomic_DNA"/>
</dbReference>
<dbReference type="PANTHER" id="PTHR43800:SF1">
    <property type="entry name" value="PEPTIDYL-LYSINE N-ACETYLTRANSFERASE YJAB"/>
    <property type="match status" value="1"/>
</dbReference>
<organism evidence="4 5">
    <name type="scientific">Xenorhabdus lircayensis</name>
    <dbReference type="NCBI Taxonomy" id="2763499"/>
    <lineage>
        <taxon>Bacteria</taxon>
        <taxon>Pseudomonadati</taxon>
        <taxon>Pseudomonadota</taxon>
        <taxon>Gammaproteobacteria</taxon>
        <taxon>Enterobacterales</taxon>
        <taxon>Morganellaceae</taxon>
        <taxon>Xenorhabdus</taxon>
    </lineage>
</organism>
<dbReference type="PROSITE" id="PS51186">
    <property type="entry name" value="GNAT"/>
    <property type="match status" value="1"/>
</dbReference>
<feature type="domain" description="N-acetyltransferase" evidence="3">
    <location>
        <begin position="10"/>
        <end position="155"/>
    </location>
</feature>
<dbReference type="InterPro" id="IPR000182">
    <property type="entry name" value="GNAT_dom"/>
</dbReference>
<dbReference type="Pfam" id="PF00583">
    <property type="entry name" value="Acetyltransf_1"/>
    <property type="match status" value="1"/>
</dbReference>
<accession>A0ABS0U476</accession>
<dbReference type="InterPro" id="IPR016181">
    <property type="entry name" value="Acyl_CoA_acyltransferase"/>
</dbReference>
<keyword evidence="1" id="KW-0808">Transferase</keyword>
<evidence type="ECO:0000259" key="3">
    <source>
        <dbReference type="PROSITE" id="PS51186"/>
    </source>
</evidence>
<dbReference type="SUPFAM" id="SSF55729">
    <property type="entry name" value="Acyl-CoA N-acyltransferases (Nat)"/>
    <property type="match status" value="1"/>
</dbReference>
<gene>
    <name evidence="4" type="ORF">H8A87_08095</name>
</gene>
<reference evidence="4 5" key="1">
    <citation type="submission" date="2020-08" db="EMBL/GenBank/DDBJ databases">
        <title>Description of Xenorhabdus lircayensis sp. nov., the symbiotic bacterium associated with the entomopathogenic nematode Steirnernema unicornum.</title>
        <authorList>
            <person name="Castaneda-Alvarez C."/>
            <person name="Prodan S."/>
            <person name="Zamorano A."/>
            <person name="San-Blas E."/>
            <person name="Aballay E."/>
        </authorList>
    </citation>
    <scope>NUCLEOTIDE SEQUENCE [LARGE SCALE GENOMIC DNA]</scope>
    <source>
        <strain evidence="4 5">VLS</strain>
    </source>
</reference>
<dbReference type="Proteomes" id="UP000696184">
    <property type="component" value="Unassembled WGS sequence"/>
</dbReference>
<protein>
    <submittedName>
        <fullName evidence="4">GNAT family N-acetyltransferase</fullName>
    </submittedName>
</protein>
<keyword evidence="2" id="KW-0012">Acyltransferase</keyword>
<dbReference type="PANTHER" id="PTHR43800">
    <property type="entry name" value="PEPTIDYL-LYSINE N-ACETYLTRANSFERASE YJAB"/>
    <property type="match status" value="1"/>
</dbReference>
<dbReference type="RefSeq" id="WP_198689472.1">
    <property type="nucleotide sequence ID" value="NZ_CAWPUD010000029.1"/>
</dbReference>
<evidence type="ECO:0000256" key="1">
    <source>
        <dbReference type="ARBA" id="ARBA00022679"/>
    </source>
</evidence>
<evidence type="ECO:0000256" key="2">
    <source>
        <dbReference type="ARBA" id="ARBA00023315"/>
    </source>
</evidence>
<comment type="caution">
    <text evidence="4">The sequence shown here is derived from an EMBL/GenBank/DDBJ whole genome shotgun (WGS) entry which is preliminary data.</text>
</comment>
<keyword evidence="5" id="KW-1185">Reference proteome</keyword>